<dbReference type="Pfam" id="PF00583">
    <property type="entry name" value="Acetyltransf_1"/>
    <property type="match status" value="1"/>
</dbReference>
<dbReference type="Proteomes" id="UP001315686">
    <property type="component" value="Unassembled WGS sequence"/>
</dbReference>
<protein>
    <submittedName>
        <fullName evidence="4">N-acetyltransferase</fullName>
    </submittedName>
</protein>
<dbReference type="EMBL" id="JADQAZ010000003">
    <property type="protein sequence ID" value="MBT0958656.1"/>
    <property type="molecule type" value="Genomic_DNA"/>
</dbReference>
<evidence type="ECO:0000313" key="4">
    <source>
        <dbReference type="EMBL" id="MBT0958656.1"/>
    </source>
</evidence>
<evidence type="ECO:0000256" key="2">
    <source>
        <dbReference type="ARBA" id="ARBA00023315"/>
    </source>
</evidence>
<evidence type="ECO:0000256" key="1">
    <source>
        <dbReference type="ARBA" id="ARBA00022679"/>
    </source>
</evidence>
<dbReference type="InterPro" id="IPR050832">
    <property type="entry name" value="Bact_Acetyltransf"/>
</dbReference>
<evidence type="ECO:0000313" key="5">
    <source>
        <dbReference type="Proteomes" id="UP001315686"/>
    </source>
</evidence>
<dbReference type="AlphaFoldDB" id="A0AAP2CU98"/>
<gene>
    <name evidence="4" type="ORF">IV417_14795</name>
</gene>
<sequence>MKIREALPADEAAIAALTAAAFAPMKFSDGTEAGIPAALRAAGDLTLSLVACEGEEVIANVIFSPVRFASDTPDWYALGPVSVTPTLQRRGIGRGLIGEGLRQLRAMGAAGCVLTGNPAVYGSSGFVETGLMRDGETPSRNILSQRFKGPEPFGEITFHPAFYG</sequence>
<keyword evidence="5" id="KW-1185">Reference proteome</keyword>
<dbReference type="Gene3D" id="3.40.630.30">
    <property type="match status" value="1"/>
</dbReference>
<evidence type="ECO:0000259" key="3">
    <source>
        <dbReference type="PROSITE" id="PS51186"/>
    </source>
</evidence>
<accession>A0AAP2CU98</accession>
<dbReference type="PANTHER" id="PTHR43877">
    <property type="entry name" value="AMINOALKYLPHOSPHONATE N-ACETYLTRANSFERASE-RELATED-RELATED"/>
    <property type="match status" value="1"/>
</dbReference>
<keyword evidence="2" id="KW-0012">Acyltransferase</keyword>
<dbReference type="GO" id="GO:0016747">
    <property type="term" value="F:acyltransferase activity, transferring groups other than amino-acyl groups"/>
    <property type="evidence" value="ECO:0007669"/>
    <property type="project" value="InterPro"/>
</dbReference>
<reference evidence="4 5" key="1">
    <citation type="journal article" date="2021" name="Arch. Microbiol.">
        <title>Harenicola maris gen. nov., sp. nov. isolated from the Sea of Japan shallow sediments.</title>
        <authorList>
            <person name="Romanenko L.A."/>
            <person name="Kurilenko V.V."/>
            <person name="Chernysheva N.Y."/>
            <person name="Tekutyeva L.A."/>
            <person name="Velansky P.V."/>
            <person name="Svetashev V.I."/>
            <person name="Isaeva M.P."/>
        </authorList>
    </citation>
    <scope>NUCLEOTIDE SEQUENCE [LARGE SCALE GENOMIC DNA]</scope>
    <source>
        <strain evidence="4 5">KMM 3653</strain>
    </source>
</reference>
<dbReference type="CDD" id="cd04301">
    <property type="entry name" value="NAT_SF"/>
    <property type="match status" value="1"/>
</dbReference>
<organism evidence="4 5">
    <name type="scientific">Harenicola maris</name>
    <dbReference type="NCBI Taxonomy" id="2841044"/>
    <lineage>
        <taxon>Bacteria</taxon>
        <taxon>Pseudomonadati</taxon>
        <taxon>Pseudomonadota</taxon>
        <taxon>Alphaproteobacteria</taxon>
        <taxon>Rhodobacterales</taxon>
        <taxon>Paracoccaceae</taxon>
        <taxon>Harenicola</taxon>
    </lineage>
</organism>
<name>A0AAP2CU98_9RHOB</name>
<dbReference type="SUPFAM" id="SSF55729">
    <property type="entry name" value="Acyl-CoA N-acyltransferases (Nat)"/>
    <property type="match status" value="1"/>
</dbReference>
<dbReference type="RefSeq" id="WP_327794880.1">
    <property type="nucleotide sequence ID" value="NZ_JADQAZ010000003.1"/>
</dbReference>
<comment type="caution">
    <text evidence="4">The sequence shown here is derived from an EMBL/GenBank/DDBJ whole genome shotgun (WGS) entry which is preliminary data.</text>
</comment>
<dbReference type="PROSITE" id="PS51186">
    <property type="entry name" value="GNAT"/>
    <property type="match status" value="1"/>
</dbReference>
<keyword evidence="1" id="KW-0808">Transferase</keyword>
<dbReference type="InterPro" id="IPR016181">
    <property type="entry name" value="Acyl_CoA_acyltransferase"/>
</dbReference>
<feature type="domain" description="N-acetyltransferase" evidence="3">
    <location>
        <begin position="1"/>
        <end position="148"/>
    </location>
</feature>
<proteinExistence type="predicted"/>
<dbReference type="InterPro" id="IPR000182">
    <property type="entry name" value="GNAT_dom"/>
</dbReference>